<feature type="compositionally biased region" description="Low complexity" evidence="1">
    <location>
        <begin position="21"/>
        <end position="31"/>
    </location>
</feature>
<feature type="compositionally biased region" description="Basic residues" evidence="1">
    <location>
        <begin position="107"/>
        <end position="119"/>
    </location>
</feature>
<feature type="region of interest" description="Disordered" evidence="1">
    <location>
        <begin position="1"/>
        <end position="119"/>
    </location>
</feature>
<accession>A0A1Y6M3U7</accession>
<name>A0A1Y6M3U7_ZYMTR</name>
<sequence length="119" mass="12700">MRLPSNCKAPSTPSTRVNDRGASGATAAASGDSEDEGDRDYNKDAGLSEVSNTEESSEDEEEEDVVYSPIVYRGRRRSSSNNGRASSGRVLKSKSPRKGGSALRLAKEKHAKAARKAAR</sequence>
<dbReference type="Proteomes" id="UP000215453">
    <property type="component" value="Chromosome 18"/>
</dbReference>
<organism evidence="2 3">
    <name type="scientific">Zymoseptoria tritici ST99CH_1A5</name>
    <dbReference type="NCBI Taxonomy" id="1276529"/>
    <lineage>
        <taxon>Eukaryota</taxon>
        <taxon>Fungi</taxon>
        <taxon>Dikarya</taxon>
        <taxon>Ascomycota</taxon>
        <taxon>Pezizomycotina</taxon>
        <taxon>Dothideomycetes</taxon>
        <taxon>Dothideomycetidae</taxon>
        <taxon>Mycosphaerellales</taxon>
        <taxon>Mycosphaerellaceae</taxon>
        <taxon>Zymoseptoria</taxon>
    </lineage>
</organism>
<evidence type="ECO:0000313" key="2">
    <source>
        <dbReference type="EMBL" id="SMY30438.1"/>
    </source>
</evidence>
<dbReference type="EMBL" id="LT882693">
    <property type="protein sequence ID" value="SMY30438.1"/>
    <property type="molecule type" value="Genomic_DNA"/>
</dbReference>
<proteinExistence type="predicted"/>
<feature type="compositionally biased region" description="Acidic residues" evidence="1">
    <location>
        <begin position="55"/>
        <end position="65"/>
    </location>
</feature>
<gene>
    <name evidence="2" type="ORF">ZT1A5_G11891</name>
</gene>
<evidence type="ECO:0000313" key="3">
    <source>
        <dbReference type="Proteomes" id="UP000215453"/>
    </source>
</evidence>
<dbReference type="AlphaFoldDB" id="A0A1Y6M3U7"/>
<reference evidence="2 3" key="1">
    <citation type="submission" date="2016-10" db="EMBL/GenBank/DDBJ databases">
        <authorList>
            <person name="Varghese N."/>
        </authorList>
    </citation>
    <scope>NUCLEOTIDE SEQUENCE [LARGE SCALE GENOMIC DNA]</scope>
</reference>
<evidence type="ECO:0000256" key="1">
    <source>
        <dbReference type="SAM" id="MobiDB-lite"/>
    </source>
</evidence>
<protein>
    <submittedName>
        <fullName evidence="2">Uncharacterized protein</fullName>
    </submittedName>
</protein>
<feature type="compositionally biased region" description="Low complexity" evidence="1">
    <location>
        <begin position="79"/>
        <end position="89"/>
    </location>
</feature>